<proteinExistence type="predicted"/>
<feature type="domain" description="C2H2-type" evidence="4">
    <location>
        <begin position="76"/>
        <end position="98"/>
    </location>
</feature>
<keyword evidence="6" id="KW-1185">Reference proteome</keyword>
<dbReference type="Gramene" id="OE9A057663T3">
    <property type="protein sequence ID" value="OE9A057663C3"/>
    <property type="gene ID" value="OE9A057663"/>
</dbReference>
<dbReference type="PANTHER" id="PTHR36055:SF1">
    <property type="entry name" value="C2H2-LIKE ZINC FINGER PROTEIN"/>
    <property type="match status" value="1"/>
</dbReference>
<protein>
    <submittedName>
        <fullName evidence="5">Uncharacterized protein LOC111373630</fullName>
    </submittedName>
</protein>
<keyword evidence="1" id="KW-0862">Zinc</keyword>
<gene>
    <name evidence="5" type="ORF">OLEA9_A057663</name>
</gene>
<dbReference type="OrthoDB" id="191139at2759"/>
<keyword evidence="2" id="KW-0175">Coiled coil</keyword>
<evidence type="ECO:0000313" key="5">
    <source>
        <dbReference type="EMBL" id="CAA2997364.1"/>
    </source>
</evidence>
<keyword evidence="1" id="KW-0479">Metal-binding</keyword>
<feature type="compositionally biased region" description="Basic and acidic residues" evidence="3">
    <location>
        <begin position="617"/>
        <end position="627"/>
    </location>
</feature>
<feature type="coiled-coil region" evidence="2">
    <location>
        <begin position="271"/>
        <end position="306"/>
    </location>
</feature>
<evidence type="ECO:0000256" key="3">
    <source>
        <dbReference type="SAM" id="MobiDB-lite"/>
    </source>
</evidence>
<dbReference type="PANTHER" id="PTHR36055">
    <property type="entry name" value="C2H2-LIKE ZINC FINGER PROTEIN"/>
    <property type="match status" value="1"/>
</dbReference>
<comment type="caution">
    <text evidence="5">The sequence shown here is derived from an EMBL/GenBank/DDBJ whole genome shotgun (WGS) entry which is preliminary data.</text>
</comment>
<evidence type="ECO:0000256" key="2">
    <source>
        <dbReference type="SAM" id="Coils"/>
    </source>
</evidence>
<name>A0A8S0SYN8_OLEEU</name>
<dbReference type="InterPro" id="IPR013087">
    <property type="entry name" value="Znf_C2H2_type"/>
</dbReference>
<dbReference type="PROSITE" id="PS50157">
    <property type="entry name" value="ZINC_FINGER_C2H2_2"/>
    <property type="match status" value="1"/>
</dbReference>
<accession>A0A8S0SYN8</accession>
<sequence>MPLAKLNTTGTLNAIKSEGNDSLDTFIGQTATAKEPFLSFSRPGESPVQWIQLLHALDQPDLPGWPLLTPLKVQMQKCEKCSREFFSLINYRRHIRVHRRSLNVDKESHKNRDLLAAFWDKLTLEQAKEIVSLNDVSIKELPGSSVVRALATSLRKPGIWTLPQAYVKAGSKLLDIIQAKPSRLPISSEELFAILDDASERTFLCAGTAESVQKYIFEGEAAKNGLELRNLVACTSFLFEYQLVKAWVADKDAEALRCQKLLVAEEEAAQKRQAELLKRKKLKKLRQKEQRAREQLNEHKAEMNINIDVLAQPRSAEASDPLSPSDFSPNSPNLLTNIAFCPEPIKFSSKEIGEDIEAQIDCSSEYIDQDNSLTIEPQVIVANGHQHLLTNSWQMPNSKRCGQNGIHVCQNLQASKPEPMQKHGPSRDRGTLLDGSKIWTKKCKADIEGESWRRRVLRESSNQTQENSREVMIGSISVLLRNSITQKQDAYPDKASDDMLKNGISEKPIKSDAVPFGMNRVSRHETRGPLPVQRGNIDFEDELLLEKVCDRTVSSEKCVQSCSMEDKDHGNSGRRSHVLSDAQTGASFFSSIDAKEFLAQRWKEAISAEHVRLVLTSEHESPSRPDVQDDDSMMSLGSDANELGALGNAENWPFSSTSGKVQVKFRPKPDKSLKVKYIPKQKAAA</sequence>
<organism evidence="5 6">
    <name type="scientific">Olea europaea subsp. europaea</name>
    <dbReference type="NCBI Taxonomy" id="158383"/>
    <lineage>
        <taxon>Eukaryota</taxon>
        <taxon>Viridiplantae</taxon>
        <taxon>Streptophyta</taxon>
        <taxon>Embryophyta</taxon>
        <taxon>Tracheophyta</taxon>
        <taxon>Spermatophyta</taxon>
        <taxon>Magnoliopsida</taxon>
        <taxon>eudicotyledons</taxon>
        <taxon>Gunneridae</taxon>
        <taxon>Pentapetalae</taxon>
        <taxon>asterids</taxon>
        <taxon>lamiids</taxon>
        <taxon>Lamiales</taxon>
        <taxon>Oleaceae</taxon>
        <taxon>Oleeae</taxon>
        <taxon>Olea</taxon>
    </lineage>
</organism>
<dbReference type="EMBL" id="CACTIH010005553">
    <property type="protein sequence ID" value="CAA2997364.1"/>
    <property type="molecule type" value="Genomic_DNA"/>
</dbReference>
<evidence type="ECO:0000256" key="1">
    <source>
        <dbReference type="PROSITE-ProRule" id="PRU00042"/>
    </source>
</evidence>
<dbReference type="Proteomes" id="UP000594638">
    <property type="component" value="Unassembled WGS sequence"/>
</dbReference>
<feature type="region of interest" description="Disordered" evidence="3">
    <location>
        <begin position="617"/>
        <end position="667"/>
    </location>
</feature>
<evidence type="ECO:0000313" key="6">
    <source>
        <dbReference type="Proteomes" id="UP000594638"/>
    </source>
</evidence>
<evidence type="ECO:0000259" key="4">
    <source>
        <dbReference type="PROSITE" id="PS50157"/>
    </source>
</evidence>
<dbReference type="AlphaFoldDB" id="A0A8S0SYN8"/>
<keyword evidence="1" id="KW-0863">Zinc-finger</keyword>
<dbReference type="GO" id="GO:0008270">
    <property type="term" value="F:zinc ion binding"/>
    <property type="evidence" value="ECO:0007669"/>
    <property type="project" value="UniProtKB-KW"/>
</dbReference>
<reference evidence="5 6" key="1">
    <citation type="submission" date="2019-12" db="EMBL/GenBank/DDBJ databases">
        <authorList>
            <person name="Alioto T."/>
            <person name="Alioto T."/>
            <person name="Gomez Garrido J."/>
        </authorList>
    </citation>
    <scope>NUCLEOTIDE SEQUENCE [LARGE SCALE GENOMIC DNA]</scope>
</reference>
<dbReference type="PROSITE" id="PS00028">
    <property type="entry name" value="ZINC_FINGER_C2H2_1"/>
    <property type="match status" value="1"/>
</dbReference>